<reference evidence="2" key="1">
    <citation type="submission" date="2021-02" db="EMBL/GenBank/DDBJ databases">
        <authorList>
            <person name="Nowell W R."/>
        </authorList>
    </citation>
    <scope>NUCLEOTIDE SEQUENCE</scope>
</reference>
<gene>
    <name evidence="2" type="ORF">KXQ929_LOCUS46046</name>
</gene>
<sequence length="75" mass="8909">REELQEKLLNDITVEINENEEKRKTEQVAEMQQRLELALKSDKVHTSIQRSLKETIETLNHHIQDLQSDKSRLQT</sequence>
<name>A0A820IHY1_9BILA</name>
<comment type="caution">
    <text evidence="2">The sequence shown here is derived from an EMBL/GenBank/DDBJ whole genome shotgun (WGS) entry which is preliminary data.</text>
</comment>
<feature type="non-terminal residue" evidence="2">
    <location>
        <position position="1"/>
    </location>
</feature>
<dbReference type="Proteomes" id="UP000663868">
    <property type="component" value="Unassembled WGS sequence"/>
</dbReference>
<protein>
    <submittedName>
        <fullName evidence="2">Uncharacterized protein</fullName>
    </submittedName>
</protein>
<accession>A0A820IHY1</accession>
<proteinExistence type="predicted"/>
<keyword evidence="1" id="KW-0175">Coiled coil</keyword>
<evidence type="ECO:0000313" key="2">
    <source>
        <dbReference type="EMBL" id="CAF4310462.1"/>
    </source>
</evidence>
<feature type="non-terminal residue" evidence="2">
    <location>
        <position position="75"/>
    </location>
</feature>
<organism evidence="2 3">
    <name type="scientific">Adineta steineri</name>
    <dbReference type="NCBI Taxonomy" id="433720"/>
    <lineage>
        <taxon>Eukaryota</taxon>
        <taxon>Metazoa</taxon>
        <taxon>Spiralia</taxon>
        <taxon>Gnathifera</taxon>
        <taxon>Rotifera</taxon>
        <taxon>Eurotatoria</taxon>
        <taxon>Bdelloidea</taxon>
        <taxon>Adinetida</taxon>
        <taxon>Adinetidae</taxon>
        <taxon>Adineta</taxon>
    </lineage>
</organism>
<evidence type="ECO:0000256" key="1">
    <source>
        <dbReference type="SAM" id="Coils"/>
    </source>
</evidence>
<dbReference type="AlphaFoldDB" id="A0A820IHY1"/>
<feature type="coiled-coil region" evidence="1">
    <location>
        <begin position="14"/>
        <end position="69"/>
    </location>
</feature>
<evidence type="ECO:0000313" key="3">
    <source>
        <dbReference type="Proteomes" id="UP000663868"/>
    </source>
</evidence>
<dbReference type="EMBL" id="CAJOBB010014912">
    <property type="protein sequence ID" value="CAF4310462.1"/>
    <property type="molecule type" value="Genomic_DNA"/>
</dbReference>